<evidence type="ECO:0000313" key="4">
    <source>
        <dbReference type="EMBL" id="GAA1675272.1"/>
    </source>
</evidence>
<protein>
    <recommendedName>
        <fullName evidence="3">DUF8094 domain-containing protein</fullName>
    </recommendedName>
</protein>
<dbReference type="RefSeq" id="WP_344053946.1">
    <property type="nucleotide sequence ID" value="NZ_BAAAPK010000001.1"/>
</dbReference>
<feature type="transmembrane region" description="Helical" evidence="2">
    <location>
        <begin position="264"/>
        <end position="286"/>
    </location>
</feature>
<sequence length="610" mass="64022">MRFVWAVAAFVLAAVMIGAGIAQRTVFQGPRSESVDIAVSQEAPYLLIDGAVLNRLPGAQTLRAQGDGEIFAAYGRTADMKAWLADTEYVEATLTSSGDVDSESVTPAPSEEPSAEEDVAVEGETDGSADATAEARSPIGSDLWLDEFQQEDLLIAPLQLPEGMSVLVATDGVAAAPSDVSVSWSVARATPWAGPLIVLGAILMAVGVFLYILGIRHVRRSRGPRRKGLPLPVTEPIDLAVEGADKGVISAAPTRRSVGPGRKALVVAPALAVSALLFAGCSADSWPQLAASPTPSPSESVIIPEGQQAPAVTKAQAERIIARIAQTAADADSALDATLAATRLDGAVLEERATNYRLRAALPDEAALAAIPTKPLEIVLPQAYDGWPRSVMAVVNDDADKTASIMLLTQQDQWAPYKLTYLSSLEASTQMPDLAPVYVGAQQVPPDSSFLLMAPDQLAAAYADVLNKGADSEFYDQFEAEGDQFRASVTADREKRLADFNTTAASTGSLTFDTVAGSHPPLALATLESGAIVAVNVNEVDTVKPTNADAVIKLDTNPTVKTLAGAEQSATGFTTTFSDQLFFYVPGLGSSEKIRLLGYSSEILDAKVIN</sequence>
<feature type="region of interest" description="Disordered" evidence="1">
    <location>
        <begin position="94"/>
        <end position="133"/>
    </location>
</feature>
<evidence type="ECO:0000256" key="1">
    <source>
        <dbReference type="SAM" id="MobiDB-lite"/>
    </source>
</evidence>
<dbReference type="Proteomes" id="UP001500596">
    <property type="component" value="Unassembled WGS sequence"/>
</dbReference>
<evidence type="ECO:0000256" key="2">
    <source>
        <dbReference type="SAM" id="Phobius"/>
    </source>
</evidence>
<evidence type="ECO:0000259" key="3">
    <source>
        <dbReference type="Pfam" id="PF26366"/>
    </source>
</evidence>
<dbReference type="InterPro" id="IPR058407">
    <property type="entry name" value="DUF8094"/>
</dbReference>
<proteinExistence type="predicted"/>
<keyword evidence="2" id="KW-1133">Transmembrane helix</keyword>
<feature type="transmembrane region" description="Helical" evidence="2">
    <location>
        <begin position="192"/>
        <end position="213"/>
    </location>
</feature>
<keyword evidence="2" id="KW-0472">Membrane</keyword>
<feature type="compositionally biased region" description="Acidic residues" evidence="1">
    <location>
        <begin position="113"/>
        <end position="127"/>
    </location>
</feature>
<gene>
    <name evidence="4" type="ORF">GCM10009807_19130</name>
</gene>
<accession>A0ABN2GQW6</accession>
<dbReference type="Pfam" id="PF26366">
    <property type="entry name" value="DUF8094"/>
    <property type="match status" value="1"/>
</dbReference>
<feature type="compositionally biased region" description="Low complexity" evidence="1">
    <location>
        <begin position="103"/>
        <end position="112"/>
    </location>
</feature>
<reference evidence="4 5" key="1">
    <citation type="journal article" date="2019" name="Int. J. Syst. Evol. Microbiol.">
        <title>The Global Catalogue of Microorganisms (GCM) 10K type strain sequencing project: providing services to taxonomists for standard genome sequencing and annotation.</title>
        <authorList>
            <consortium name="The Broad Institute Genomics Platform"/>
            <consortium name="The Broad Institute Genome Sequencing Center for Infectious Disease"/>
            <person name="Wu L."/>
            <person name="Ma J."/>
        </authorList>
    </citation>
    <scope>NUCLEOTIDE SEQUENCE [LARGE SCALE GENOMIC DNA]</scope>
    <source>
        <strain evidence="4 5">JCM 15575</strain>
    </source>
</reference>
<organism evidence="4 5">
    <name type="scientific">Microbacterium lacus</name>
    <dbReference type="NCBI Taxonomy" id="415217"/>
    <lineage>
        <taxon>Bacteria</taxon>
        <taxon>Bacillati</taxon>
        <taxon>Actinomycetota</taxon>
        <taxon>Actinomycetes</taxon>
        <taxon>Micrococcales</taxon>
        <taxon>Microbacteriaceae</taxon>
        <taxon>Microbacterium</taxon>
    </lineage>
</organism>
<keyword evidence="2" id="KW-0812">Transmembrane</keyword>
<evidence type="ECO:0000313" key="5">
    <source>
        <dbReference type="Proteomes" id="UP001500596"/>
    </source>
</evidence>
<comment type="caution">
    <text evidence="4">The sequence shown here is derived from an EMBL/GenBank/DDBJ whole genome shotgun (WGS) entry which is preliminary data.</text>
</comment>
<dbReference type="EMBL" id="BAAAPK010000001">
    <property type="protein sequence ID" value="GAA1675272.1"/>
    <property type="molecule type" value="Genomic_DNA"/>
</dbReference>
<name>A0ABN2GQW6_9MICO</name>
<keyword evidence="5" id="KW-1185">Reference proteome</keyword>
<feature type="domain" description="DUF8094" evidence="3">
    <location>
        <begin position="309"/>
        <end position="607"/>
    </location>
</feature>